<gene>
    <name evidence="1" type="ORF">KMZ68_13825</name>
</gene>
<dbReference type="EMBL" id="CP076135">
    <property type="protein sequence ID" value="QWG16123.1"/>
    <property type="molecule type" value="Genomic_DNA"/>
</dbReference>
<proteinExistence type="predicted"/>
<dbReference type="KEGG" id="bsei:KMZ68_13825"/>
<reference evidence="1" key="1">
    <citation type="submission" date="2021-06" db="EMBL/GenBank/DDBJ databases">
        <title>Bradyrhizobium sp. S2-11-2 Genome sequencing.</title>
        <authorList>
            <person name="Jin L."/>
        </authorList>
    </citation>
    <scope>NUCLEOTIDE SEQUENCE</scope>
    <source>
        <strain evidence="1">S2-11-2</strain>
    </source>
</reference>
<accession>A0A975RQR7</accession>
<protein>
    <submittedName>
        <fullName evidence="1">Uncharacterized protein</fullName>
    </submittedName>
</protein>
<sequence length="113" mass="12123">MTNYIQRDVDRKNLLLPDGQRADQLRITPLRKELIRLGVPGINHEMGKCALLDQYAAHVSAVADRLPKSGGMQGRDISQTVAKQAAALIAQQAAGIDTLSPPGPSAPIATMRV</sequence>
<dbReference type="AlphaFoldDB" id="A0A975RQR7"/>
<name>A0A975RQR7_9BRAD</name>
<evidence type="ECO:0000313" key="1">
    <source>
        <dbReference type="EMBL" id="QWG16123.1"/>
    </source>
</evidence>
<evidence type="ECO:0000313" key="2">
    <source>
        <dbReference type="Proteomes" id="UP000680805"/>
    </source>
</evidence>
<dbReference type="Proteomes" id="UP000680805">
    <property type="component" value="Chromosome"/>
</dbReference>
<organism evidence="1 2">
    <name type="scientific">Bradyrhizobium sediminis</name>
    <dbReference type="NCBI Taxonomy" id="2840469"/>
    <lineage>
        <taxon>Bacteria</taxon>
        <taxon>Pseudomonadati</taxon>
        <taxon>Pseudomonadota</taxon>
        <taxon>Alphaproteobacteria</taxon>
        <taxon>Hyphomicrobiales</taxon>
        <taxon>Nitrobacteraceae</taxon>
        <taxon>Bradyrhizobium</taxon>
    </lineage>
</organism>
<dbReference type="RefSeq" id="WP_215611861.1">
    <property type="nucleotide sequence ID" value="NZ_CP076135.1"/>
</dbReference>